<evidence type="ECO:0000313" key="2">
    <source>
        <dbReference type="Proteomes" id="UP001172386"/>
    </source>
</evidence>
<reference evidence="1" key="1">
    <citation type="submission" date="2022-10" db="EMBL/GenBank/DDBJ databases">
        <title>Culturing micro-colonial fungi from biological soil crusts in the Mojave desert and describing Neophaeococcomyces mojavensis, and introducing the new genera and species Taxawa tesnikishii.</title>
        <authorList>
            <person name="Kurbessoian T."/>
            <person name="Stajich J.E."/>
        </authorList>
    </citation>
    <scope>NUCLEOTIDE SEQUENCE</scope>
    <source>
        <strain evidence="1">JES_112</strain>
    </source>
</reference>
<accession>A0ACC3A1X9</accession>
<comment type="caution">
    <text evidence="1">The sequence shown here is derived from an EMBL/GenBank/DDBJ whole genome shotgun (WGS) entry which is preliminary data.</text>
</comment>
<dbReference type="Proteomes" id="UP001172386">
    <property type="component" value="Unassembled WGS sequence"/>
</dbReference>
<organism evidence="1 2">
    <name type="scientific">Neophaeococcomyces mojaviensis</name>
    <dbReference type="NCBI Taxonomy" id="3383035"/>
    <lineage>
        <taxon>Eukaryota</taxon>
        <taxon>Fungi</taxon>
        <taxon>Dikarya</taxon>
        <taxon>Ascomycota</taxon>
        <taxon>Pezizomycotina</taxon>
        <taxon>Eurotiomycetes</taxon>
        <taxon>Chaetothyriomycetidae</taxon>
        <taxon>Chaetothyriales</taxon>
        <taxon>Chaetothyriales incertae sedis</taxon>
        <taxon>Neophaeococcomyces</taxon>
    </lineage>
</organism>
<evidence type="ECO:0000313" key="1">
    <source>
        <dbReference type="EMBL" id="KAJ9654122.1"/>
    </source>
</evidence>
<sequence>MKTSAVKQSRRRRRKSKHSQSSIPASSVRLSSKIAKIQQPKPCLTTEQPIHSETKNKASSSSKISPFCEESSRSQPKTFELGVSGVSIPEDIDGLKQEMNRNDKNYASLIAAKEESSKEVVTTGWFCFRKICILFDKDPKNRQSQMIRAMLDTGSPHTFIFECELKKLGLSYNPATGGKEFLSVTNERFVAIGTRQLRFKYRKIVKEHWVTAFVLRDPPEDQQPAFDILLGRDHLIPTGALVGNPEVIGTFFIQYPSVHRRQ</sequence>
<name>A0ACC3A1X9_9EURO</name>
<gene>
    <name evidence="1" type="ORF">H2198_006802</name>
</gene>
<proteinExistence type="predicted"/>
<keyword evidence="2" id="KW-1185">Reference proteome</keyword>
<protein>
    <submittedName>
        <fullName evidence="1">Uncharacterized protein</fullName>
    </submittedName>
</protein>
<dbReference type="EMBL" id="JAPDRQ010000131">
    <property type="protein sequence ID" value="KAJ9654122.1"/>
    <property type="molecule type" value="Genomic_DNA"/>
</dbReference>